<dbReference type="AlphaFoldDB" id="A0A6B8RVB0"/>
<dbReference type="InterPro" id="IPR028098">
    <property type="entry name" value="Glyco_trans_4-like_N"/>
</dbReference>
<dbReference type="CDD" id="cd03801">
    <property type="entry name" value="GT4_PimA-like"/>
    <property type="match status" value="1"/>
</dbReference>
<sequence length="397" mass="44983">MKRNKVLLVTGVFPPGIGGMQKYYYNIGKHSKHDLTVLAPHYPDDKAFDAKQSFKIIRGPFMKNERVHITSWLRLFKHVRKAIREENTELTIYGYVMIGLIGLIMQKLFGHKYVISTHGMDMLQFRRFWGLNFMTKLILQQADGVLTNSEFTKKLVLGYGVDPSKVELVFPGVEEMYEKQSKHPDLVKKHDLEGKYALLTVGRLVKRKGHDRVIESLPQLIRDIPELVYLIVGDGPERSSLEQLAAKLGLSDRVIFVGNIHDEDLLNQYYNTCDQFLMIARELDTGNAEGFGIVYLEAACAGIPVIAGNSGGAGEAVLHEKTGLVVDPNATTEIANAILRLKNDPILREALIRQGYDRAKGSFRYPILTQKFDRYMLRLCSTVRVRFWAKANAKAEL</sequence>
<feature type="domain" description="Glycosyltransferase subfamily 4-like N-terminal" evidence="2">
    <location>
        <begin position="17"/>
        <end position="174"/>
    </location>
</feature>
<dbReference type="OrthoDB" id="73743at2"/>
<dbReference type="RefSeq" id="WP_155704729.1">
    <property type="nucleotide sequence ID" value="NZ_CP034235.1"/>
</dbReference>
<proteinExistence type="predicted"/>
<protein>
    <submittedName>
        <fullName evidence="3">Glycosyltransferase family 1 protein</fullName>
    </submittedName>
</protein>
<feature type="domain" description="Glycosyl transferase family 1" evidence="1">
    <location>
        <begin position="188"/>
        <end position="357"/>
    </location>
</feature>
<dbReference type="Gene3D" id="3.40.50.2000">
    <property type="entry name" value="Glycogen Phosphorylase B"/>
    <property type="match status" value="2"/>
</dbReference>
<evidence type="ECO:0000259" key="2">
    <source>
        <dbReference type="Pfam" id="PF13439"/>
    </source>
</evidence>
<name>A0A6B8RVB0_9BACL</name>
<dbReference type="EMBL" id="CP034235">
    <property type="protein sequence ID" value="QGQ99565.1"/>
    <property type="molecule type" value="Genomic_DNA"/>
</dbReference>
<dbReference type="PANTHER" id="PTHR45947:SF3">
    <property type="entry name" value="SULFOQUINOVOSYL TRANSFERASE SQD2"/>
    <property type="match status" value="1"/>
</dbReference>
<accession>A0A6B8RVB0</accession>
<reference evidence="4" key="1">
    <citation type="submission" date="2018-11" db="EMBL/GenBank/DDBJ databases">
        <title>Complete genome sequence of Paenibacillus sp. ML311-T8.</title>
        <authorList>
            <person name="Nam Y.-D."/>
            <person name="Kang J."/>
            <person name="Chung W.-H."/>
            <person name="Park Y.S."/>
        </authorList>
    </citation>
    <scope>NUCLEOTIDE SEQUENCE [LARGE SCALE GENOMIC DNA]</scope>
    <source>
        <strain evidence="4">ML311-T8</strain>
    </source>
</reference>
<dbReference type="SUPFAM" id="SSF53756">
    <property type="entry name" value="UDP-Glycosyltransferase/glycogen phosphorylase"/>
    <property type="match status" value="1"/>
</dbReference>
<dbReference type="InterPro" id="IPR050194">
    <property type="entry name" value="Glycosyltransferase_grp1"/>
</dbReference>
<keyword evidence="3" id="KW-0808">Transferase</keyword>
<dbReference type="Proteomes" id="UP000426246">
    <property type="component" value="Chromosome"/>
</dbReference>
<organism evidence="3 4">
    <name type="scientific">Paenibacillus psychroresistens</name>
    <dbReference type="NCBI Taxonomy" id="1778678"/>
    <lineage>
        <taxon>Bacteria</taxon>
        <taxon>Bacillati</taxon>
        <taxon>Bacillota</taxon>
        <taxon>Bacilli</taxon>
        <taxon>Bacillales</taxon>
        <taxon>Paenibacillaceae</taxon>
        <taxon>Paenibacillus</taxon>
    </lineage>
</organism>
<keyword evidence="4" id="KW-1185">Reference proteome</keyword>
<dbReference type="Pfam" id="PF00534">
    <property type="entry name" value="Glycos_transf_1"/>
    <property type="match status" value="1"/>
</dbReference>
<dbReference type="Pfam" id="PF13439">
    <property type="entry name" value="Glyco_transf_4"/>
    <property type="match status" value="1"/>
</dbReference>
<dbReference type="PANTHER" id="PTHR45947">
    <property type="entry name" value="SULFOQUINOVOSYL TRANSFERASE SQD2"/>
    <property type="match status" value="1"/>
</dbReference>
<dbReference type="InterPro" id="IPR001296">
    <property type="entry name" value="Glyco_trans_1"/>
</dbReference>
<evidence type="ECO:0000313" key="3">
    <source>
        <dbReference type="EMBL" id="QGQ99565.1"/>
    </source>
</evidence>
<evidence type="ECO:0000259" key="1">
    <source>
        <dbReference type="Pfam" id="PF00534"/>
    </source>
</evidence>
<dbReference type="KEGG" id="ppsc:EHS13_34245"/>
<gene>
    <name evidence="3" type="ORF">EHS13_34245</name>
</gene>
<dbReference type="GO" id="GO:0016758">
    <property type="term" value="F:hexosyltransferase activity"/>
    <property type="evidence" value="ECO:0007669"/>
    <property type="project" value="TreeGrafter"/>
</dbReference>
<evidence type="ECO:0000313" key="4">
    <source>
        <dbReference type="Proteomes" id="UP000426246"/>
    </source>
</evidence>